<evidence type="ECO:0000256" key="4">
    <source>
        <dbReference type="ARBA" id="ARBA00022840"/>
    </source>
</evidence>
<keyword evidence="2" id="KW-0436">Ligase</keyword>
<evidence type="ECO:0000259" key="5">
    <source>
        <dbReference type="Pfam" id="PF00501"/>
    </source>
</evidence>
<evidence type="ECO:0000256" key="3">
    <source>
        <dbReference type="ARBA" id="ARBA00022741"/>
    </source>
</evidence>
<dbReference type="PANTHER" id="PTHR42921:SF1">
    <property type="entry name" value="ACETOACETYL-COA SYNTHETASE"/>
    <property type="match status" value="1"/>
</dbReference>
<evidence type="ECO:0000313" key="8">
    <source>
        <dbReference type="Proteomes" id="UP000044841"/>
    </source>
</evidence>
<protein>
    <submittedName>
        <fullName evidence="7">Acetoacetyl-CoA synthetase</fullName>
    </submittedName>
</protein>
<evidence type="ECO:0000256" key="1">
    <source>
        <dbReference type="ARBA" id="ARBA00006432"/>
    </source>
</evidence>
<gene>
    <name evidence="7" type="primary">aacs</name>
    <name evidence="7" type="ORF">RSOLAG22IIIB_00548</name>
</gene>
<dbReference type="InterPro" id="IPR045851">
    <property type="entry name" value="AMP-bd_C_sf"/>
</dbReference>
<dbReference type="InterPro" id="IPR042099">
    <property type="entry name" value="ANL_N_sf"/>
</dbReference>
<organism evidence="7 8">
    <name type="scientific">Rhizoctonia solani</name>
    <dbReference type="NCBI Taxonomy" id="456999"/>
    <lineage>
        <taxon>Eukaryota</taxon>
        <taxon>Fungi</taxon>
        <taxon>Dikarya</taxon>
        <taxon>Basidiomycota</taxon>
        <taxon>Agaricomycotina</taxon>
        <taxon>Agaricomycetes</taxon>
        <taxon>Cantharellales</taxon>
        <taxon>Ceratobasidiaceae</taxon>
        <taxon>Rhizoctonia</taxon>
    </lineage>
</organism>
<name>A0A0K6FVK5_9AGAM</name>
<dbReference type="Pfam" id="PF16177">
    <property type="entry name" value="ACAS_N"/>
    <property type="match status" value="1"/>
</dbReference>
<keyword evidence="3" id="KW-0547">Nucleotide-binding</keyword>
<feature type="domain" description="Acetyl-coenzyme A synthetase N-terminal" evidence="6">
    <location>
        <begin position="39"/>
        <end position="96"/>
    </location>
</feature>
<dbReference type="Gene3D" id="3.30.300.30">
    <property type="match status" value="1"/>
</dbReference>
<dbReference type="InterPro" id="IPR020845">
    <property type="entry name" value="AMP-binding_CS"/>
</dbReference>
<dbReference type="SUPFAM" id="SSF56801">
    <property type="entry name" value="Acetyl-CoA synthetase-like"/>
    <property type="match status" value="1"/>
</dbReference>
<dbReference type="Gene3D" id="3.40.50.12780">
    <property type="entry name" value="N-terminal domain of ligase-like"/>
    <property type="match status" value="1"/>
</dbReference>
<dbReference type="PROSITE" id="PS00455">
    <property type="entry name" value="AMP_BINDING"/>
    <property type="match status" value="1"/>
</dbReference>
<dbReference type="GO" id="GO:0005524">
    <property type="term" value="F:ATP binding"/>
    <property type="evidence" value="ECO:0007669"/>
    <property type="project" value="UniProtKB-KW"/>
</dbReference>
<dbReference type="EMBL" id="CYGV01001112">
    <property type="protein sequence ID" value="CUA70198.1"/>
    <property type="molecule type" value="Genomic_DNA"/>
</dbReference>
<dbReference type="GO" id="GO:0030729">
    <property type="term" value="F:acetoacetate-CoA ligase activity"/>
    <property type="evidence" value="ECO:0007669"/>
    <property type="project" value="InterPro"/>
</dbReference>
<dbReference type="InterPro" id="IPR005914">
    <property type="entry name" value="Acac_CoA_synth"/>
</dbReference>
<feature type="domain" description="AMP-dependent synthetase/ligase" evidence="5">
    <location>
        <begin position="100"/>
        <end position="489"/>
    </location>
</feature>
<dbReference type="InterPro" id="IPR032387">
    <property type="entry name" value="ACAS_N"/>
</dbReference>
<comment type="similarity">
    <text evidence="1">Belongs to the ATP-dependent AMP-binding enzyme family.</text>
</comment>
<dbReference type="GO" id="GO:0006629">
    <property type="term" value="P:lipid metabolic process"/>
    <property type="evidence" value="ECO:0007669"/>
    <property type="project" value="InterPro"/>
</dbReference>
<dbReference type="NCBIfam" id="TIGR01217">
    <property type="entry name" value="ac_ac_CoA_syn"/>
    <property type="match status" value="1"/>
</dbReference>
<dbReference type="NCBIfam" id="NF002937">
    <property type="entry name" value="PRK03584.1"/>
    <property type="match status" value="1"/>
</dbReference>
<evidence type="ECO:0000256" key="2">
    <source>
        <dbReference type="ARBA" id="ARBA00022598"/>
    </source>
</evidence>
<evidence type="ECO:0000259" key="6">
    <source>
        <dbReference type="Pfam" id="PF16177"/>
    </source>
</evidence>
<dbReference type="AlphaFoldDB" id="A0A0K6FVK5"/>
<proteinExistence type="inferred from homology"/>
<sequence length="695" mass="77160">MTDLDCAKLLWSPPEPRETRTIRFMRKVNIKYGLSLSSYHQLWSWSTENIAEFWDLVWEDTKIIGDRGIHVIDRSALPADNPDWFVGSQVNWAENALWCRSPDKIAIIEAVEPLADLASSPFRQITYAELYAQVANLVSALTEHGVKKGDRVACYSSNCIETAVVCLATAAIGALWVSAAADFGPDGVLERFEQVKPKVIFAVNLVSYNGKRHPHIPKLKALLAGLDERKVKLPKIVIIDTTGGSSKSDWDQSWESWVSFIARGASSKAGLNDKGEIAWTRVDFNHPLWIMFSSGTTGKPKPIVHRTGGMLIQSRKELLICADMKPSDVFFYYTTTGWMMYQFLMGGLGVGCTILLYDGSPLRDPSCLWRMADECKITIFGISAKYLDQLAKGYKPREHHDLSTIRHIYSTGSPLAPQQFDYVYEDISKNVLLGSITGGTDICSLFAGMNSALPVYKGEVQCRMLGMAIEAYSSEGLILPVGETGELVCVKPFPCQPAGFWPLPGYGTDDEVLAAQNRYKDAYFNMYKGIWHHGDYVRITSNGGVIMLGRSDGVLNPGGIRFGSSEIYEVLDQAFSAGAQPVIVDSLVVGQVIQGGADERVILFVKLAQGETLSDDLRKRIREEIRKKRSPRHCPEKILQVHGEIPHTLNGKRVEVPVKKIINGAPKSTINPATLRNPECLDEFVKYGEQLRAEV</sequence>
<keyword evidence="4" id="KW-0067">ATP-binding</keyword>
<dbReference type="Proteomes" id="UP000044841">
    <property type="component" value="Unassembled WGS sequence"/>
</dbReference>
<keyword evidence="8" id="KW-1185">Reference proteome</keyword>
<accession>A0A0K6FVK5</accession>
<dbReference type="PANTHER" id="PTHR42921">
    <property type="entry name" value="ACETOACETYL-COA SYNTHETASE"/>
    <property type="match status" value="1"/>
</dbReference>
<reference evidence="7 8" key="1">
    <citation type="submission" date="2015-07" db="EMBL/GenBank/DDBJ databases">
        <authorList>
            <person name="Noorani M."/>
        </authorList>
    </citation>
    <scope>NUCLEOTIDE SEQUENCE [LARGE SCALE GENOMIC DNA]</scope>
    <source>
        <strain evidence="7">BBA 69670</strain>
    </source>
</reference>
<dbReference type="InterPro" id="IPR000873">
    <property type="entry name" value="AMP-dep_synth/lig_dom"/>
</dbReference>
<evidence type="ECO:0000313" key="7">
    <source>
        <dbReference type="EMBL" id="CUA70198.1"/>
    </source>
</evidence>
<dbReference type="Pfam" id="PF00501">
    <property type="entry name" value="AMP-binding"/>
    <property type="match status" value="1"/>
</dbReference>